<dbReference type="InterPro" id="IPR029787">
    <property type="entry name" value="Nucleotide_cyclase"/>
</dbReference>
<keyword evidence="1" id="KW-1133">Transmembrane helix</keyword>
<dbReference type="SUPFAM" id="SSF55073">
    <property type="entry name" value="Nucleotide cyclase"/>
    <property type="match status" value="1"/>
</dbReference>
<evidence type="ECO:0000259" key="2">
    <source>
        <dbReference type="PROSITE" id="PS50883"/>
    </source>
</evidence>
<gene>
    <name evidence="4" type="ordered locus">bpr_I1850</name>
</gene>
<dbReference type="CDD" id="cd01948">
    <property type="entry name" value="EAL"/>
    <property type="match status" value="1"/>
</dbReference>
<dbReference type="Gene3D" id="3.30.70.270">
    <property type="match status" value="1"/>
</dbReference>
<organism evidence="4 5">
    <name type="scientific">Butyrivibrio proteoclasticus (strain ATCC 51982 / DSM 14932 / B316)</name>
    <name type="common">Clostridium proteoclasticum</name>
    <dbReference type="NCBI Taxonomy" id="515622"/>
    <lineage>
        <taxon>Bacteria</taxon>
        <taxon>Bacillati</taxon>
        <taxon>Bacillota</taxon>
        <taxon>Clostridia</taxon>
        <taxon>Lachnospirales</taxon>
        <taxon>Lachnospiraceae</taxon>
        <taxon>Butyrivibrio</taxon>
    </lineage>
</organism>
<dbReference type="eggNOG" id="COG2984">
    <property type="taxonomic scope" value="Bacteria"/>
</dbReference>
<evidence type="ECO:0000313" key="5">
    <source>
        <dbReference type="Proteomes" id="UP000001299"/>
    </source>
</evidence>
<dbReference type="HOGENOM" id="CLU_000445_49_3_9"/>
<dbReference type="EMBL" id="CP001810">
    <property type="protein sequence ID" value="ADL34584.1"/>
    <property type="molecule type" value="Genomic_DNA"/>
</dbReference>
<evidence type="ECO:0000313" key="4">
    <source>
        <dbReference type="EMBL" id="ADL34584.1"/>
    </source>
</evidence>
<dbReference type="CDD" id="cd01949">
    <property type="entry name" value="GGDEF"/>
    <property type="match status" value="1"/>
</dbReference>
<proteinExistence type="predicted"/>
<dbReference type="InterPro" id="IPR035919">
    <property type="entry name" value="EAL_sf"/>
</dbReference>
<dbReference type="Gene3D" id="3.20.20.450">
    <property type="entry name" value="EAL domain"/>
    <property type="match status" value="1"/>
</dbReference>
<dbReference type="InterPro" id="IPR000160">
    <property type="entry name" value="GGDEF_dom"/>
</dbReference>
<name>E0RWQ8_BUTPB</name>
<dbReference type="KEGG" id="bpb:bpr_I1850"/>
<dbReference type="Proteomes" id="UP000001299">
    <property type="component" value="Chromosome 1"/>
</dbReference>
<dbReference type="PROSITE" id="PS50883">
    <property type="entry name" value="EAL"/>
    <property type="match status" value="1"/>
</dbReference>
<keyword evidence="1" id="KW-0812">Transmembrane</keyword>
<dbReference type="eggNOG" id="COG5001">
    <property type="taxonomic scope" value="Bacteria"/>
</dbReference>
<dbReference type="Gene3D" id="3.40.50.2300">
    <property type="match status" value="2"/>
</dbReference>
<dbReference type="PROSITE" id="PS50887">
    <property type="entry name" value="GGDEF"/>
    <property type="match status" value="1"/>
</dbReference>
<dbReference type="STRING" id="515622.bpr_I1850"/>
<reference evidence="4 5" key="1">
    <citation type="journal article" date="2010" name="PLoS ONE">
        <title>The glycobiome of the rumen bacterium Butyrivibrio proteoclasticus B316(T) highlights adaptation to a polysaccharide-rich environment.</title>
        <authorList>
            <person name="Kelly W.J."/>
            <person name="Leahy S.C."/>
            <person name="Altermann E."/>
            <person name="Yeoman C.J."/>
            <person name="Dunne J.C."/>
            <person name="Kong Z."/>
            <person name="Pacheco D.M."/>
            <person name="Li D."/>
            <person name="Noel S.J."/>
            <person name="Moon C.D."/>
            <person name="Cookson A.L."/>
            <person name="Attwood G.T."/>
        </authorList>
    </citation>
    <scope>NUCLEOTIDE SEQUENCE [LARGE SCALE GENOMIC DNA]</scope>
    <source>
        <strain evidence="5">ATCC 51982 / DSM 14932 / B316</strain>
    </source>
</reference>
<dbReference type="Pfam" id="PF00990">
    <property type="entry name" value="GGDEF"/>
    <property type="match status" value="1"/>
</dbReference>
<dbReference type="InterPro" id="IPR001633">
    <property type="entry name" value="EAL_dom"/>
</dbReference>
<dbReference type="InterPro" id="IPR043128">
    <property type="entry name" value="Rev_trsase/Diguanyl_cyclase"/>
</dbReference>
<dbReference type="AlphaFoldDB" id="E0RWQ8"/>
<feature type="transmembrane region" description="Helical" evidence="1">
    <location>
        <begin position="12"/>
        <end position="35"/>
    </location>
</feature>
<dbReference type="InterPro" id="IPR050706">
    <property type="entry name" value="Cyclic-di-GMP_PDE-like"/>
</dbReference>
<dbReference type="GO" id="GO:0071111">
    <property type="term" value="F:cyclic-guanylate-specific phosphodiesterase activity"/>
    <property type="evidence" value="ECO:0007669"/>
    <property type="project" value="InterPro"/>
</dbReference>
<feature type="domain" description="EAL" evidence="2">
    <location>
        <begin position="585"/>
        <end position="835"/>
    </location>
</feature>
<keyword evidence="5" id="KW-1185">Reference proteome</keyword>
<dbReference type="NCBIfam" id="TIGR00254">
    <property type="entry name" value="GGDEF"/>
    <property type="match status" value="1"/>
</dbReference>
<protein>
    <submittedName>
        <fullName evidence="4">GGDEF/EAL domain-containing protein</fullName>
    </submittedName>
</protein>
<keyword evidence="1" id="KW-0472">Membrane</keyword>
<sequence>MQERKRQIFLYMRYALTAIGILLLIAAIITLVLSIRSDNQSNDVRRPTEVNHRVLFLCAYNSLYFTYDDQVEGLKQALYPHGIEFDVVYMDTKSYGTPNDKLVFYEFFKDRLRKAPEYEAILLGDDDALEFALTYQEELFEGIPMVFFGINDIDFAVEAAQNPMATGFYEKDYLRDCMEIAMKAMPDRKTLVALHDESAAGAADMDIFFSYDQKYPDYVFRDIDTAEFTQAELIGLLRNLPEDSILFYMTCYNDRYGNTYSMLNRTNTVVMNAKVPIIRNYSGGRNQGVLGGVYMDFIAQTRDAGQIVVDILENGTDISEYPLDLETPSKSEFNYELMQKYGVDESVLPANTSYVNKPISPFEYYKKIIPASVLIVSALLMLIISANMTANLQKNANEQLKTFADNLKNTGSKLKYQADHDELSDLLNRRAIVETLGRILQKDEKYAIMMIDIDGFKVINENYGHVMADQIIKHLAKELKNLAEEQKWQVGRYGGDEFIVMVPDVKLDVDSKEVRQILEIFREPIVAGEETLALSASVGVSNSDGASNPEQHIINAEIAMYEAKEHGKNTAFVYADEMQRKIQEENRLKALVTEAFDENLFYMVYQPKIETATGKTIGFEALVRARNIQSGPSTFIPIIEKNGWVIRLGRMVTEQVIRQMALWRDQGKELIPISINFSSKQVNDLGFMNFIKMLMDQYDISHKFIQIEITESLLIEQNIQTQKLFDEFKDMGFRILMDDFGTGYSSLGYLIYIPIDEIKLDKSLVDAYLVPGKDNFIGDVIKLVHDINKTIIIEGVEEKWQYERLREFKADAVQGYYFSKPLEADEAIKFMAQSEERKCRNEKMDFLK</sequence>
<dbReference type="SUPFAM" id="SSF141868">
    <property type="entry name" value="EAL domain-like"/>
    <property type="match status" value="1"/>
</dbReference>
<dbReference type="SMART" id="SM00267">
    <property type="entry name" value="GGDEF"/>
    <property type="match status" value="1"/>
</dbReference>
<feature type="domain" description="GGDEF" evidence="3">
    <location>
        <begin position="444"/>
        <end position="576"/>
    </location>
</feature>
<dbReference type="PANTHER" id="PTHR33121">
    <property type="entry name" value="CYCLIC DI-GMP PHOSPHODIESTERASE PDEF"/>
    <property type="match status" value="1"/>
</dbReference>
<dbReference type="SMART" id="SM00052">
    <property type="entry name" value="EAL"/>
    <property type="match status" value="1"/>
</dbReference>
<dbReference type="Pfam" id="PF00563">
    <property type="entry name" value="EAL"/>
    <property type="match status" value="1"/>
</dbReference>
<dbReference type="PANTHER" id="PTHR33121:SF70">
    <property type="entry name" value="SIGNALING PROTEIN YKOW"/>
    <property type="match status" value="1"/>
</dbReference>
<evidence type="ECO:0000259" key="3">
    <source>
        <dbReference type="PROSITE" id="PS50887"/>
    </source>
</evidence>
<evidence type="ECO:0000256" key="1">
    <source>
        <dbReference type="SAM" id="Phobius"/>
    </source>
</evidence>
<accession>E0RWQ8</accession>